<dbReference type="AlphaFoldDB" id="A0A9Q1E940"/>
<feature type="region of interest" description="Disordered" evidence="1">
    <location>
        <begin position="1"/>
        <end position="34"/>
    </location>
</feature>
<evidence type="ECO:0000313" key="3">
    <source>
        <dbReference type="Proteomes" id="UP001152622"/>
    </source>
</evidence>
<dbReference type="EMBL" id="JAINUF010000021">
    <property type="protein sequence ID" value="KAJ8334488.1"/>
    <property type="molecule type" value="Genomic_DNA"/>
</dbReference>
<accession>A0A9Q1E940</accession>
<evidence type="ECO:0000256" key="1">
    <source>
        <dbReference type="SAM" id="MobiDB-lite"/>
    </source>
</evidence>
<evidence type="ECO:0000313" key="2">
    <source>
        <dbReference type="EMBL" id="KAJ8334488.1"/>
    </source>
</evidence>
<sequence>MTGTAASPITAVATEHFSERRPGRTTQIRGRGCGSDESCTYMNRGRNAGTRSAERGAIGPLESSDNLLEHTYLIEFRPLTRHHQRASTAQAGASAMGVKQL</sequence>
<organism evidence="2 3">
    <name type="scientific">Synaphobranchus kaupii</name>
    <name type="common">Kaup's arrowtooth eel</name>
    <dbReference type="NCBI Taxonomy" id="118154"/>
    <lineage>
        <taxon>Eukaryota</taxon>
        <taxon>Metazoa</taxon>
        <taxon>Chordata</taxon>
        <taxon>Craniata</taxon>
        <taxon>Vertebrata</taxon>
        <taxon>Euteleostomi</taxon>
        <taxon>Actinopterygii</taxon>
        <taxon>Neopterygii</taxon>
        <taxon>Teleostei</taxon>
        <taxon>Anguilliformes</taxon>
        <taxon>Synaphobranchidae</taxon>
        <taxon>Synaphobranchus</taxon>
    </lineage>
</organism>
<comment type="caution">
    <text evidence="2">The sequence shown here is derived from an EMBL/GenBank/DDBJ whole genome shotgun (WGS) entry which is preliminary data.</text>
</comment>
<dbReference type="Proteomes" id="UP001152622">
    <property type="component" value="Chromosome 21"/>
</dbReference>
<feature type="region of interest" description="Disordered" evidence="1">
    <location>
        <begin position="43"/>
        <end position="62"/>
    </location>
</feature>
<gene>
    <name evidence="2" type="ORF">SKAU_G00401270</name>
</gene>
<reference evidence="2" key="1">
    <citation type="journal article" date="2023" name="Science">
        <title>Genome structures resolve the early diversification of teleost fishes.</title>
        <authorList>
            <person name="Parey E."/>
            <person name="Louis A."/>
            <person name="Montfort J."/>
            <person name="Bouchez O."/>
            <person name="Roques C."/>
            <person name="Iampietro C."/>
            <person name="Lluch J."/>
            <person name="Castinel A."/>
            <person name="Donnadieu C."/>
            <person name="Desvignes T."/>
            <person name="Floi Bucao C."/>
            <person name="Jouanno E."/>
            <person name="Wen M."/>
            <person name="Mejri S."/>
            <person name="Dirks R."/>
            <person name="Jansen H."/>
            <person name="Henkel C."/>
            <person name="Chen W.J."/>
            <person name="Zahm M."/>
            <person name="Cabau C."/>
            <person name="Klopp C."/>
            <person name="Thompson A.W."/>
            <person name="Robinson-Rechavi M."/>
            <person name="Braasch I."/>
            <person name="Lecointre G."/>
            <person name="Bobe J."/>
            <person name="Postlethwait J.H."/>
            <person name="Berthelot C."/>
            <person name="Roest Crollius H."/>
            <person name="Guiguen Y."/>
        </authorList>
    </citation>
    <scope>NUCLEOTIDE SEQUENCE</scope>
    <source>
        <strain evidence="2">WJC10195</strain>
    </source>
</reference>
<proteinExistence type="predicted"/>
<protein>
    <submittedName>
        <fullName evidence="2">Uncharacterized protein</fullName>
    </submittedName>
</protein>
<keyword evidence="3" id="KW-1185">Reference proteome</keyword>
<name>A0A9Q1E940_SYNKA</name>